<proteinExistence type="predicted"/>
<name>K1Q3N7_MAGGI</name>
<evidence type="ECO:0000256" key="1">
    <source>
        <dbReference type="SAM" id="MobiDB-lite"/>
    </source>
</evidence>
<feature type="region of interest" description="Disordered" evidence="1">
    <location>
        <begin position="85"/>
        <end position="116"/>
    </location>
</feature>
<gene>
    <name evidence="2" type="ORF">CGI_10007580</name>
</gene>
<dbReference type="AlphaFoldDB" id="K1Q3N7"/>
<organism evidence="2">
    <name type="scientific">Magallana gigas</name>
    <name type="common">Pacific oyster</name>
    <name type="synonym">Crassostrea gigas</name>
    <dbReference type="NCBI Taxonomy" id="29159"/>
    <lineage>
        <taxon>Eukaryota</taxon>
        <taxon>Metazoa</taxon>
        <taxon>Spiralia</taxon>
        <taxon>Lophotrochozoa</taxon>
        <taxon>Mollusca</taxon>
        <taxon>Bivalvia</taxon>
        <taxon>Autobranchia</taxon>
        <taxon>Pteriomorphia</taxon>
        <taxon>Ostreida</taxon>
        <taxon>Ostreoidea</taxon>
        <taxon>Ostreidae</taxon>
        <taxon>Magallana</taxon>
    </lineage>
</organism>
<sequence length="116" mass="13725">MLETELNKAESSLCRAYQQIENLDRKLAELTIRYHQSIMEGSRMFRYKLRLRIVTLEGILNAYCEYALWKNVQVKNLRFQLYQEDPDVPVGDGNTDFYSDVDEDDEESDDDEMETV</sequence>
<protein>
    <submittedName>
        <fullName evidence="2">Uncharacterized protein</fullName>
    </submittedName>
</protein>
<evidence type="ECO:0000313" key="2">
    <source>
        <dbReference type="EMBL" id="EKC28503.1"/>
    </source>
</evidence>
<dbReference type="EMBL" id="JH818867">
    <property type="protein sequence ID" value="EKC28503.1"/>
    <property type="molecule type" value="Genomic_DNA"/>
</dbReference>
<feature type="compositionally biased region" description="Acidic residues" evidence="1">
    <location>
        <begin position="99"/>
        <end position="116"/>
    </location>
</feature>
<dbReference type="InParanoid" id="K1Q3N7"/>
<dbReference type="HOGENOM" id="CLU_2099198_0_0_1"/>
<reference evidence="2" key="1">
    <citation type="journal article" date="2012" name="Nature">
        <title>The oyster genome reveals stress adaptation and complexity of shell formation.</title>
        <authorList>
            <person name="Zhang G."/>
            <person name="Fang X."/>
            <person name="Guo X."/>
            <person name="Li L."/>
            <person name="Luo R."/>
            <person name="Xu F."/>
            <person name="Yang P."/>
            <person name="Zhang L."/>
            <person name="Wang X."/>
            <person name="Qi H."/>
            <person name="Xiong Z."/>
            <person name="Que H."/>
            <person name="Xie Y."/>
            <person name="Holland P.W."/>
            <person name="Paps J."/>
            <person name="Zhu Y."/>
            <person name="Wu F."/>
            <person name="Chen Y."/>
            <person name="Wang J."/>
            <person name="Peng C."/>
            <person name="Meng J."/>
            <person name="Yang L."/>
            <person name="Liu J."/>
            <person name="Wen B."/>
            <person name="Zhang N."/>
            <person name="Huang Z."/>
            <person name="Zhu Q."/>
            <person name="Feng Y."/>
            <person name="Mount A."/>
            <person name="Hedgecock D."/>
            <person name="Xu Z."/>
            <person name="Liu Y."/>
            <person name="Domazet-Loso T."/>
            <person name="Du Y."/>
            <person name="Sun X."/>
            <person name="Zhang S."/>
            <person name="Liu B."/>
            <person name="Cheng P."/>
            <person name="Jiang X."/>
            <person name="Li J."/>
            <person name="Fan D."/>
            <person name="Wang W."/>
            <person name="Fu W."/>
            <person name="Wang T."/>
            <person name="Wang B."/>
            <person name="Zhang J."/>
            <person name="Peng Z."/>
            <person name="Li Y."/>
            <person name="Li N."/>
            <person name="Wang J."/>
            <person name="Chen M."/>
            <person name="He Y."/>
            <person name="Tan F."/>
            <person name="Song X."/>
            <person name="Zheng Q."/>
            <person name="Huang R."/>
            <person name="Yang H."/>
            <person name="Du X."/>
            <person name="Chen L."/>
            <person name="Yang M."/>
            <person name="Gaffney P.M."/>
            <person name="Wang S."/>
            <person name="Luo L."/>
            <person name="She Z."/>
            <person name="Ming Y."/>
            <person name="Huang W."/>
            <person name="Zhang S."/>
            <person name="Huang B."/>
            <person name="Zhang Y."/>
            <person name="Qu T."/>
            <person name="Ni P."/>
            <person name="Miao G."/>
            <person name="Wang J."/>
            <person name="Wang Q."/>
            <person name="Steinberg C.E."/>
            <person name="Wang H."/>
            <person name="Li N."/>
            <person name="Qian L."/>
            <person name="Zhang G."/>
            <person name="Li Y."/>
            <person name="Yang H."/>
            <person name="Liu X."/>
            <person name="Wang J."/>
            <person name="Yin Y."/>
            <person name="Wang J."/>
        </authorList>
    </citation>
    <scope>NUCLEOTIDE SEQUENCE [LARGE SCALE GENOMIC DNA]</scope>
    <source>
        <strain evidence="2">05x7-T-G4-1.051#20</strain>
    </source>
</reference>
<accession>K1Q3N7</accession>